<protein>
    <submittedName>
        <fullName evidence="2">Uncharacterized protein</fullName>
    </submittedName>
</protein>
<dbReference type="PANTHER" id="PTHR45615:SF8">
    <property type="entry name" value="UNCONVENTIONAL MYOSIN-XVIIIB"/>
    <property type="match status" value="1"/>
</dbReference>
<dbReference type="GO" id="GO:0032982">
    <property type="term" value="C:myosin filament"/>
    <property type="evidence" value="ECO:0007669"/>
    <property type="project" value="TreeGrafter"/>
</dbReference>
<accession>A0AAZ3NNU8</accession>
<dbReference type="Ensembl" id="ENSOTST00005135967.1">
    <property type="protein sequence ID" value="ENSOTSP00005105886.1"/>
    <property type="gene ID" value="ENSOTSG00005074457.1"/>
</dbReference>
<dbReference type="AlphaFoldDB" id="A0AAZ3NNU8"/>
<dbReference type="GO" id="GO:0031032">
    <property type="term" value="P:actomyosin structure organization"/>
    <property type="evidence" value="ECO:0007669"/>
    <property type="project" value="TreeGrafter"/>
</dbReference>
<reference evidence="2" key="3">
    <citation type="submission" date="2025-09" db="UniProtKB">
        <authorList>
            <consortium name="Ensembl"/>
        </authorList>
    </citation>
    <scope>IDENTIFICATION</scope>
</reference>
<organism evidence="2 3">
    <name type="scientific">Oncorhynchus tshawytscha</name>
    <name type="common">Chinook salmon</name>
    <name type="synonym">Salmo tshawytscha</name>
    <dbReference type="NCBI Taxonomy" id="74940"/>
    <lineage>
        <taxon>Eukaryota</taxon>
        <taxon>Metazoa</taxon>
        <taxon>Chordata</taxon>
        <taxon>Craniata</taxon>
        <taxon>Vertebrata</taxon>
        <taxon>Euteleostomi</taxon>
        <taxon>Actinopterygii</taxon>
        <taxon>Neopterygii</taxon>
        <taxon>Teleostei</taxon>
        <taxon>Protacanthopterygii</taxon>
        <taxon>Salmoniformes</taxon>
        <taxon>Salmonidae</taxon>
        <taxon>Salmoninae</taxon>
        <taxon>Oncorhynchus</taxon>
    </lineage>
</organism>
<dbReference type="GO" id="GO:0005737">
    <property type="term" value="C:cytoplasm"/>
    <property type="evidence" value="ECO:0007669"/>
    <property type="project" value="TreeGrafter"/>
</dbReference>
<dbReference type="GO" id="GO:0016461">
    <property type="term" value="C:unconventional myosin complex"/>
    <property type="evidence" value="ECO:0007669"/>
    <property type="project" value="TreeGrafter"/>
</dbReference>
<dbReference type="GO" id="GO:0016460">
    <property type="term" value="C:myosin II complex"/>
    <property type="evidence" value="ECO:0007669"/>
    <property type="project" value="TreeGrafter"/>
</dbReference>
<proteinExistence type="predicted"/>
<name>A0AAZ3NNU8_ONCTS</name>
<evidence type="ECO:0000313" key="3">
    <source>
        <dbReference type="Proteomes" id="UP000694402"/>
    </source>
</evidence>
<dbReference type="Proteomes" id="UP000694402">
    <property type="component" value="Unassembled WGS sequence"/>
</dbReference>
<keyword evidence="1" id="KW-0175">Coiled coil</keyword>
<evidence type="ECO:0000313" key="2">
    <source>
        <dbReference type="Ensembl" id="ENSOTSP00005105886.1"/>
    </source>
</evidence>
<reference evidence="3" key="1">
    <citation type="journal article" date="2018" name="PLoS ONE">
        <title>Chinook salmon (Oncorhynchus tshawytscha) genome and transcriptome.</title>
        <authorList>
            <person name="Christensen K.A."/>
            <person name="Leong J.S."/>
            <person name="Sakhrani D."/>
            <person name="Biagi C.A."/>
            <person name="Minkley D.R."/>
            <person name="Withler R.E."/>
            <person name="Rondeau E.B."/>
            <person name="Koop B.F."/>
            <person name="Devlin R.H."/>
        </authorList>
    </citation>
    <scope>NUCLEOTIDE SEQUENCE [LARGE SCALE GENOMIC DNA]</scope>
</reference>
<sequence>PSQPWARLHSIIGPTEERSLQETESASLAWVGHRDFDVEKRLRRDLKRTHALLVDAQLLPSTIDKPGHNQAPGSKEHIERLHCQLGECEARRAGVFSEDSVHGTGECSELENICKHKHLVDEQVVQLQHEKSDLLKRLEENQEDLDELLKKHKALIAQSSGGISQVRELQAELEEVNKQRHTVQEELATSVTRVQLLESSTVGRSVVSKQEAKVCDLQNKLEFQRGQVKRFEVLHLRESAVCLGEELEQSAETGARERETRQRLHEMEDLAQREQDSSRRRIELEMQVTELSTVRQTLQADLEIHRIVDPQASLEEVESSDESDSYLAVLDGVRAVSGAGLKQWCVWEE</sequence>
<reference evidence="2" key="2">
    <citation type="submission" date="2025-08" db="UniProtKB">
        <authorList>
            <consortium name="Ensembl"/>
        </authorList>
    </citation>
    <scope>IDENTIFICATION</scope>
</reference>
<dbReference type="PANTHER" id="PTHR45615">
    <property type="entry name" value="MYOSIN HEAVY CHAIN, NON-MUSCLE"/>
    <property type="match status" value="1"/>
</dbReference>
<evidence type="ECO:0000256" key="1">
    <source>
        <dbReference type="SAM" id="Coils"/>
    </source>
</evidence>
<keyword evidence="3" id="KW-1185">Reference proteome</keyword>
<dbReference type="GeneTree" id="ENSGT00940000158067"/>
<feature type="coiled-coil region" evidence="1">
    <location>
        <begin position="124"/>
        <end position="186"/>
    </location>
</feature>
<dbReference type="GO" id="GO:0051015">
    <property type="term" value="F:actin filament binding"/>
    <property type="evidence" value="ECO:0007669"/>
    <property type="project" value="TreeGrafter"/>
</dbReference>